<dbReference type="InterPro" id="IPR051334">
    <property type="entry name" value="SRPK"/>
</dbReference>
<keyword evidence="3" id="KW-0808">Transferase</keyword>
<dbReference type="InterPro" id="IPR000719">
    <property type="entry name" value="Prot_kinase_dom"/>
</dbReference>
<evidence type="ECO:0000256" key="6">
    <source>
        <dbReference type="ARBA" id="ARBA00022840"/>
    </source>
</evidence>
<feature type="domain" description="Protein kinase" evidence="9">
    <location>
        <begin position="41"/>
        <end position="410"/>
    </location>
</feature>
<dbReference type="PROSITE" id="PS50011">
    <property type="entry name" value="PROTEIN_KINASE_DOM"/>
    <property type="match status" value="1"/>
</dbReference>
<evidence type="ECO:0000256" key="5">
    <source>
        <dbReference type="ARBA" id="ARBA00022777"/>
    </source>
</evidence>
<comment type="catalytic activity">
    <reaction evidence="7">
        <text>L-threonyl-[protein] + ATP = O-phospho-L-threonyl-[protein] + ADP + H(+)</text>
        <dbReference type="Rhea" id="RHEA:46608"/>
        <dbReference type="Rhea" id="RHEA-COMP:11060"/>
        <dbReference type="Rhea" id="RHEA-COMP:11605"/>
        <dbReference type="ChEBI" id="CHEBI:15378"/>
        <dbReference type="ChEBI" id="CHEBI:30013"/>
        <dbReference type="ChEBI" id="CHEBI:30616"/>
        <dbReference type="ChEBI" id="CHEBI:61977"/>
        <dbReference type="ChEBI" id="CHEBI:456216"/>
        <dbReference type="EC" id="2.7.11.1"/>
    </reaction>
</comment>
<evidence type="ECO:0000259" key="9">
    <source>
        <dbReference type="PROSITE" id="PS50011"/>
    </source>
</evidence>
<dbReference type="SMART" id="SM00220">
    <property type="entry name" value="S_TKc"/>
    <property type="match status" value="1"/>
</dbReference>
<gene>
    <name evidence="10" type="ORF">ASPCADRAFT_517334</name>
</gene>
<evidence type="ECO:0000313" key="11">
    <source>
        <dbReference type="Proteomes" id="UP000188318"/>
    </source>
</evidence>
<dbReference type="SUPFAM" id="SSF56112">
    <property type="entry name" value="Protein kinase-like (PK-like)"/>
    <property type="match status" value="1"/>
</dbReference>
<dbReference type="PANTHER" id="PTHR47634:SF9">
    <property type="entry name" value="PROTEIN KINASE DOMAIN-CONTAINING PROTEIN-RELATED"/>
    <property type="match status" value="1"/>
</dbReference>
<dbReference type="Gene3D" id="1.10.510.10">
    <property type="entry name" value="Transferase(Phosphotransferase) domain 1"/>
    <property type="match status" value="1"/>
</dbReference>
<comment type="catalytic activity">
    <reaction evidence="8">
        <text>L-seryl-[protein] + ATP = O-phospho-L-seryl-[protein] + ADP + H(+)</text>
        <dbReference type="Rhea" id="RHEA:17989"/>
        <dbReference type="Rhea" id="RHEA-COMP:9863"/>
        <dbReference type="Rhea" id="RHEA-COMP:11604"/>
        <dbReference type="ChEBI" id="CHEBI:15378"/>
        <dbReference type="ChEBI" id="CHEBI:29999"/>
        <dbReference type="ChEBI" id="CHEBI:30616"/>
        <dbReference type="ChEBI" id="CHEBI:83421"/>
        <dbReference type="ChEBI" id="CHEBI:456216"/>
        <dbReference type="EC" id="2.7.11.1"/>
    </reaction>
</comment>
<dbReference type="EMBL" id="KV907505">
    <property type="protein sequence ID" value="OOF93166.1"/>
    <property type="molecule type" value="Genomic_DNA"/>
</dbReference>
<dbReference type="Proteomes" id="UP000188318">
    <property type="component" value="Unassembled WGS sequence"/>
</dbReference>
<dbReference type="OrthoDB" id="5979581at2759"/>
<evidence type="ECO:0000256" key="2">
    <source>
        <dbReference type="ARBA" id="ARBA00022527"/>
    </source>
</evidence>
<protein>
    <recommendedName>
        <fullName evidence="1">non-specific serine/threonine protein kinase</fullName>
        <ecNumber evidence="1">2.7.11.1</ecNumber>
    </recommendedName>
</protein>
<dbReference type="VEuPathDB" id="FungiDB:ASPCADRAFT_517334"/>
<keyword evidence="4" id="KW-0547">Nucleotide-binding</keyword>
<reference evidence="11" key="1">
    <citation type="journal article" date="2017" name="Genome Biol.">
        <title>Comparative genomics reveals high biological diversity and specific adaptations in the industrially and medically important fungal genus Aspergillus.</title>
        <authorList>
            <person name="de Vries R.P."/>
            <person name="Riley R."/>
            <person name="Wiebenga A."/>
            <person name="Aguilar-Osorio G."/>
            <person name="Amillis S."/>
            <person name="Uchima C.A."/>
            <person name="Anderluh G."/>
            <person name="Asadollahi M."/>
            <person name="Askin M."/>
            <person name="Barry K."/>
            <person name="Battaglia E."/>
            <person name="Bayram O."/>
            <person name="Benocci T."/>
            <person name="Braus-Stromeyer S.A."/>
            <person name="Caldana C."/>
            <person name="Canovas D."/>
            <person name="Cerqueira G.C."/>
            <person name="Chen F."/>
            <person name="Chen W."/>
            <person name="Choi C."/>
            <person name="Clum A."/>
            <person name="Dos Santos R.A."/>
            <person name="Damasio A.R."/>
            <person name="Diallinas G."/>
            <person name="Emri T."/>
            <person name="Fekete E."/>
            <person name="Flipphi M."/>
            <person name="Freyberg S."/>
            <person name="Gallo A."/>
            <person name="Gournas C."/>
            <person name="Habgood R."/>
            <person name="Hainaut M."/>
            <person name="Harispe M.L."/>
            <person name="Henrissat B."/>
            <person name="Hilden K.S."/>
            <person name="Hope R."/>
            <person name="Hossain A."/>
            <person name="Karabika E."/>
            <person name="Karaffa L."/>
            <person name="Karanyi Z."/>
            <person name="Krasevec N."/>
            <person name="Kuo A."/>
            <person name="Kusch H."/>
            <person name="LaButti K."/>
            <person name="Lagendijk E.L."/>
            <person name="Lapidus A."/>
            <person name="Levasseur A."/>
            <person name="Lindquist E."/>
            <person name="Lipzen A."/>
            <person name="Logrieco A.F."/>
            <person name="MacCabe A."/>
            <person name="Maekelae M.R."/>
            <person name="Malavazi I."/>
            <person name="Melin P."/>
            <person name="Meyer V."/>
            <person name="Mielnichuk N."/>
            <person name="Miskei M."/>
            <person name="Molnar A.P."/>
            <person name="Mule G."/>
            <person name="Ngan C.Y."/>
            <person name="Orejas M."/>
            <person name="Orosz E."/>
            <person name="Ouedraogo J.P."/>
            <person name="Overkamp K.M."/>
            <person name="Park H.-S."/>
            <person name="Perrone G."/>
            <person name="Piumi F."/>
            <person name="Punt P.J."/>
            <person name="Ram A.F."/>
            <person name="Ramon A."/>
            <person name="Rauscher S."/>
            <person name="Record E."/>
            <person name="Riano-Pachon D.M."/>
            <person name="Robert V."/>
            <person name="Roehrig J."/>
            <person name="Ruller R."/>
            <person name="Salamov A."/>
            <person name="Salih N.S."/>
            <person name="Samson R.A."/>
            <person name="Sandor E."/>
            <person name="Sanguinetti M."/>
            <person name="Schuetze T."/>
            <person name="Sepcic K."/>
            <person name="Shelest E."/>
            <person name="Sherlock G."/>
            <person name="Sophianopoulou V."/>
            <person name="Squina F.M."/>
            <person name="Sun H."/>
            <person name="Susca A."/>
            <person name="Todd R.B."/>
            <person name="Tsang A."/>
            <person name="Unkles S.E."/>
            <person name="van de Wiele N."/>
            <person name="van Rossen-Uffink D."/>
            <person name="Oliveira J.V."/>
            <person name="Vesth T.C."/>
            <person name="Visser J."/>
            <person name="Yu J.-H."/>
            <person name="Zhou M."/>
            <person name="Andersen M.R."/>
            <person name="Archer D.B."/>
            <person name="Baker S.E."/>
            <person name="Benoit I."/>
            <person name="Brakhage A.A."/>
            <person name="Braus G.H."/>
            <person name="Fischer R."/>
            <person name="Frisvad J.C."/>
            <person name="Goldman G.H."/>
            <person name="Houbraken J."/>
            <person name="Oakley B."/>
            <person name="Pocsi I."/>
            <person name="Scazzocchio C."/>
            <person name="Seiboth B."/>
            <person name="vanKuyk P.A."/>
            <person name="Wortman J."/>
            <person name="Dyer P.S."/>
            <person name="Grigoriev I.V."/>
        </authorList>
    </citation>
    <scope>NUCLEOTIDE SEQUENCE [LARGE SCALE GENOMIC DNA]</scope>
    <source>
        <strain evidence="11">ITEM 5010</strain>
    </source>
</reference>
<evidence type="ECO:0000313" key="10">
    <source>
        <dbReference type="EMBL" id="OOF93166.1"/>
    </source>
</evidence>
<dbReference type="GO" id="GO:0004674">
    <property type="term" value="F:protein serine/threonine kinase activity"/>
    <property type="evidence" value="ECO:0007669"/>
    <property type="project" value="UniProtKB-KW"/>
</dbReference>
<dbReference type="Gene3D" id="3.30.200.20">
    <property type="entry name" value="Phosphorylase Kinase, domain 1"/>
    <property type="match status" value="1"/>
</dbReference>
<dbReference type="PANTHER" id="PTHR47634">
    <property type="entry name" value="PROTEIN KINASE DOMAIN-CONTAINING PROTEIN-RELATED"/>
    <property type="match status" value="1"/>
</dbReference>
<dbReference type="InterPro" id="IPR011009">
    <property type="entry name" value="Kinase-like_dom_sf"/>
</dbReference>
<keyword evidence="2" id="KW-0723">Serine/threonine-protein kinase</keyword>
<dbReference type="GO" id="GO:0050684">
    <property type="term" value="P:regulation of mRNA processing"/>
    <property type="evidence" value="ECO:0007669"/>
    <property type="project" value="TreeGrafter"/>
</dbReference>
<accession>A0A1R3RFA0</accession>
<keyword evidence="5" id="KW-0418">Kinase</keyword>
<evidence type="ECO:0000256" key="1">
    <source>
        <dbReference type="ARBA" id="ARBA00012513"/>
    </source>
</evidence>
<dbReference type="AlphaFoldDB" id="A0A1R3RFA0"/>
<sequence>MADLSAYHPSNLLHTQERFARYQPGGYHPVSLGDTFKDGRYEVHHKLGWGGFSTVWLVRDRERQRWVSLKILAADHSHKSPEPENLRRLENHARGSLSSKYIVQLLDTFSHQGPNGIHQCLVFELLGPSVELVMQSYFEPGEGLETDTIPRISKQLLEAVVFIHDAGIGHGGRANQIPFSSYLVHTKKIFLDISGANIAFNGGLLSHASKEEIFEDLGTPEPLNKSVPKQLTKSASWMDWIDEDEEDLRVLDFGESFMQGMEHADLAQPGVLRVPETIFTESFDYRVDLWRVGCTIYMIIFGMYPFHYWGNISASSAQMIGFVEELPREWQDVWQRMRSDSKFALQIDDTRTNFKLDKHFHATISDPALTPLLAVMKALLRFRPSDRMEASAALDLLKSYDQHQGKKPVV</sequence>
<name>A0A1R3RFA0_ASPC5</name>
<dbReference type="STRING" id="602072.A0A1R3RFA0"/>
<evidence type="ECO:0000256" key="3">
    <source>
        <dbReference type="ARBA" id="ARBA00022679"/>
    </source>
</evidence>
<evidence type="ECO:0000256" key="8">
    <source>
        <dbReference type="ARBA" id="ARBA00048679"/>
    </source>
</evidence>
<keyword evidence="6" id="KW-0067">ATP-binding</keyword>
<proteinExistence type="predicted"/>
<dbReference type="EC" id="2.7.11.1" evidence="1"/>
<dbReference type="OMA" id="RTGCMIY"/>
<dbReference type="Pfam" id="PF00069">
    <property type="entry name" value="Pkinase"/>
    <property type="match status" value="1"/>
</dbReference>
<keyword evidence="11" id="KW-1185">Reference proteome</keyword>
<dbReference type="GO" id="GO:0005524">
    <property type="term" value="F:ATP binding"/>
    <property type="evidence" value="ECO:0007669"/>
    <property type="project" value="UniProtKB-KW"/>
</dbReference>
<evidence type="ECO:0000256" key="4">
    <source>
        <dbReference type="ARBA" id="ARBA00022741"/>
    </source>
</evidence>
<organism evidence="10 11">
    <name type="scientific">Aspergillus carbonarius (strain ITEM 5010)</name>
    <dbReference type="NCBI Taxonomy" id="602072"/>
    <lineage>
        <taxon>Eukaryota</taxon>
        <taxon>Fungi</taxon>
        <taxon>Dikarya</taxon>
        <taxon>Ascomycota</taxon>
        <taxon>Pezizomycotina</taxon>
        <taxon>Eurotiomycetes</taxon>
        <taxon>Eurotiomycetidae</taxon>
        <taxon>Eurotiales</taxon>
        <taxon>Aspergillaceae</taxon>
        <taxon>Aspergillus</taxon>
        <taxon>Aspergillus subgen. Circumdati</taxon>
    </lineage>
</organism>
<evidence type="ECO:0000256" key="7">
    <source>
        <dbReference type="ARBA" id="ARBA00047899"/>
    </source>
</evidence>
<dbReference type="GO" id="GO:0000245">
    <property type="term" value="P:spliceosomal complex assembly"/>
    <property type="evidence" value="ECO:0007669"/>
    <property type="project" value="TreeGrafter"/>
</dbReference>